<dbReference type="InterPro" id="IPR036513">
    <property type="entry name" value="STAS_dom_sf"/>
</dbReference>
<dbReference type="AlphaFoldDB" id="A0A5P2BL38"/>
<proteinExistence type="predicted"/>
<dbReference type="SUPFAM" id="SSF52091">
    <property type="entry name" value="SpoIIaa-like"/>
    <property type="match status" value="1"/>
</dbReference>
<name>A0A5P2BL38_STRVZ</name>
<dbReference type="Proteomes" id="UP000323046">
    <property type="component" value="Chromosome"/>
</dbReference>
<dbReference type="InterPro" id="IPR002645">
    <property type="entry name" value="STAS_dom"/>
</dbReference>
<evidence type="ECO:0000259" key="1">
    <source>
        <dbReference type="PROSITE" id="PS50801"/>
    </source>
</evidence>
<keyword evidence="3" id="KW-1185">Reference proteome</keyword>
<gene>
    <name evidence="2" type="ORF">DEJ47_35940</name>
</gene>
<dbReference type="RefSeq" id="WP_150175286.1">
    <property type="nucleotide sequence ID" value="NZ_CP029193.1"/>
</dbReference>
<organism evidence="2 3">
    <name type="scientific">Streptomyces venezuelae</name>
    <dbReference type="NCBI Taxonomy" id="54571"/>
    <lineage>
        <taxon>Bacteria</taxon>
        <taxon>Bacillati</taxon>
        <taxon>Actinomycetota</taxon>
        <taxon>Actinomycetes</taxon>
        <taxon>Kitasatosporales</taxon>
        <taxon>Streptomycetaceae</taxon>
        <taxon>Streptomyces</taxon>
    </lineage>
</organism>
<feature type="domain" description="STAS" evidence="1">
    <location>
        <begin position="21"/>
        <end position="122"/>
    </location>
</feature>
<dbReference type="CDD" id="cd07043">
    <property type="entry name" value="STAS_anti-anti-sigma_factors"/>
    <property type="match status" value="1"/>
</dbReference>
<evidence type="ECO:0000313" key="2">
    <source>
        <dbReference type="EMBL" id="QES31093.1"/>
    </source>
</evidence>
<reference evidence="2 3" key="1">
    <citation type="submission" date="2018-05" db="EMBL/GenBank/DDBJ databases">
        <title>Streptomyces venezuelae.</title>
        <authorList>
            <person name="Kim W."/>
            <person name="Lee N."/>
            <person name="Cho B.-K."/>
        </authorList>
    </citation>
    <scope>NUCLEOTIDE SEQUENCE [LARGE SCALE GENOMIC DNA]</scope>
    <source>
        <strain evidence="2 3">ATCC 14583</strain>
    </source>
</reference>
<dbReference type="Pfam" id="PF13466">
    <property type="entry name" value="STAS_2"/>
    <property type="match status" value="1"/>
</dbReference>
<accession>A0A5P2BL38</accession>
<evidence type="ECO:0000313" key="3">
    <source>
        <dbReference type="Proteomes" id="UP000323046"/>
    </source>
</evidence>
<sequence length="122" mass="13013">MTTLPPALRLATAGTADTVRIEITGDLDYDNAEYLLAEVTEQLAARPGLQDMHLHCAGVANVDSMGLSILLMVGRRTAETGTRLHLDDRPPNLERLLDLTGTLEYFTGAAAPDADPAPDGAR</sequence>
<dbReference type="PROSITE" id="PS50801">
    <property type="entry name" value="STAS"/>
    <property type="match status" value="1"/>
</dbReference>
<dbReference type="InterPro" id="IPR058548">
    <property type="entry name" value="MlaB-like_STAS"/>
</dbReference>
<dbReference type="OrthoDB" id="4249752at2"/>
<dbReference type="Gene3D" id="3.30.750.24">
    <property type="entry name" value="STAS domain"/>
    <property type="match status" value="1"/>
</dbReference>
<protein>
    <submittedName>
        <fullName evidence="2">Anti-sigma factor antagonist</fullName>
    </submittedName>
</protein>
<dbReference type="EMBL" id="CP029193">
    <property type="protein sequence ID" value="QES31093.1"/>
    <property type="molecule type" value="Genomic_DNA"/>
</dbReference>